<keyword evidence="2 3" id="KW-0413">Isomerase</keyword>
<comment type="similarity">
    <text evidence="3">Belongs to the eIF-2B alpha/beta/delta subunits family. MtnA subfamily.</text>
</comment>
<dbReference type="PANTHER" id="PTHR43475">
    <property type="entry name" value="METHYLTHIORIBOSE-1-PHOSPHATE ISOMERASE"/>
    <property type="match status" value="1"/>
</dbReference>
<dbReference type="InterPro" id="IPR042529">
    <property type="entry name" value="IF_2B-like_C"/>
</dbReference>
<dbReference type="Pfam" id="PF01008">
    <property type="entry name" value="IF-2B"/>
    <property type="match status" value="1"/>
</dbReference>
<dbReference type="NCBIfam" id="TIGR00524">
    <property type="entry name" value="eIF-2B_rel"/>
    <property type="match status" value="1"/>
</dbReference>
<dbReference type="Gene3D" id="1.20.120.420">
    <property type="entry name" value="translation initiation factor eif-2b, domain 1"/>
    <property type="match status" value="1"/>
</dbReference>
<evidence type="ECO:0000256" key="2">
    <source>
        <dbReference type="ARBA" id="ARBA00023235"/>
    </source>
</evidence>
<name>A0ABM0GMG9_SACKO</name>
<dbReference type="InterPro" id="IPR005251">
    <property type="entry name" value="IF-M1Pi"/>
</dbReference>
<dbReference type="RefSeq" id="XP_002733184.1">
    <property type="nucleotide sequence ID" value="XM_002733138.2"/>
</dbReference>
<feature type="active site" description="Proton donor" evidence="3">
    <location>
        <position position="244"/>
    </location>
</feature>
<reference evidence="5" key="1">
    <citation type="submission" date="2025-08" db="UniProtKB">
        <authorList>
            <consortium name="RefSeq"/>
        </authorList>
    </citation>
    <scope>IDENTIFICATION</scope>
    <source>
        <tissue evidence="5">Testes</tissue>
    </source>
</reference>
<dbReference type="NCBIfam" id="NF004326">
    <property type="entry name" value="PRK05720.1"/>
    <property type="match status" value="1"/>
</dbReference>
<dbReference type="InterPro" id="IPR011559">
    <property type="entry name" value="Initiation_fac_2B_a/b/d"/>
</dbReference>
<keyword evidence="3" id="KW-0486">Methionine biosynthesis</keyword>
<protein>
    <recommendedName>
        <fullName evidence="3">Methylthioribose-1-phosphate isomerase</fullName>
        <shortName evidence="3">M1Pi</shortName>
        <shortName evidence="3">MTR-1-P isomerase</shortName>
        <ecNumber evidence="3">5.3.1.23</ecNumber>
    </recommendedName>
    <alternativeName>
        <fullName evidence="3">S-methyl-5-thioribose-1-phosphate isomerase</fullName>
    </alternativeName>
    <alternativeName>
        <fullName evidence="3">Translation initiation factor eIF-2B subunit alpha/beta/delta-like protein</fullName>
    </alternativeName>
</protein>
<dbReference type="InterPro" id="IPR000649">
    <property type="entry name" value="IF-2B-related"/>
</dbReference>
<dbReference type="InterPro" id="IPR037171">
    <property type="entry name" value="NagB/RpiA_transferase-like"/>
</dbReference>
<dbReference type="Proteomes" id="UP000694865">
    <property type="component" value="Unplaced"/>
</dbReference>
<comment type="function">
    <text evidence="3">Catalyzes the interconversion of methylthioribose-1-phosphate (MTR-1-P) into methylthioribulose-1-phosphate (MTRu-1-P).</text>
</comment>
<keyword evidence="3" id="KW-0963">Cytoplasm</keyword>
<feature type="site" description="Transition state stabilizer" evidence="3">
    <location>
        <position position="164"/>
    </location>
</feature>
<comment type="catalytic activity">
    <reaction evidence="3">
        <text>5-(methylsulfanyl)-alpha-D-ribose 1-phosphate = 5-(methylsulfanyl)-D-ribulose 1-phosphate</text>
        <dbReference type="Rhea" id="RHEA:19989"/>
        <dbReference type="ChEBI" id="CHEBI:58533"/>
        <dbReference type="ChEBI" id="CHEBI:58548"/>
        <dbReference type="EC" id="5.3.1.23"/>
    </reaction>
</comment>
<keyword evidence="4" id="KW-1185">Reference proteome</keyword>
<evidence type="ECO:0000313" key="4">
    <source>
        <dbReference type="Proteomes" id="UP000694865"/>
    </source>
</evidence>
<dbReference type="Gene3D" id="3.40.50.10470">
    <property type="entry name" value="Translation initiation factor eif-2b, domain 2"/>
    <property type="match status" value="1"/>
</dbReference>
<dbReference type="PANTHER" id="PTHR43475:SF1">
    <property type="entry name" value="METHYLTHIORIBOSE-1-PHOSPHATE ISOMERASE"/>
    <property type="match status" value="1"/>
</dbReference>
<dbReference type="HAMAP" id="MF_01678">
    <property type="entry name" value="Salvage_MtnA"/>
    <property type="match status" value="1"/>
</dbReference>
<proteinExistence type="inferred from homology"/>
<gene>
    <name evidence="5" type="primary">LOC100369607</name>
</gene>
<dbReference type="EC" id="5.3.1.23" evidence="3"/>
<comment type="subcellular location">
    <subcellularLocation>
        <location evidence="3">Cytoplasm</location>
    </subcellularLocation>
    <subcellularLocation>
        <location evidence="3">Nucleus</location>
    </subcellularLocation>
</comment>
<keyword evidence="3" id="KW-0539">Nucleus</keyword>
<dbReference type="NCBIfam" id="TIGR00512">
    <property type="entry name" value="salvage_mtnA"/>
    <property type="match status" value="1"/>
</dbReference>
<dbReference type="GeneID" id="100369607"/>
<sequence length="365" mass="39963">MSLESIHYKTGSLKILNQRLLPTKSVYEEIHTIQDAWDAIKTMMVRGAPAIAIVGALTLAVELIKQQFESKTKLSEFVETSLTHLKTARPTAVNMTEAANRLIKLVEVLCQNSMSVEIIKERIIEECEAMLKKDVADNKSMGQHGAKVIINQCGNDNLHVMTHCNTGSLATAGYGTAIGVIRALHEIGKLEHAYCTETRPYNQGSRLTAYEMVHDKIPATLIADSAVAMTMKTKPISAVVVGADRVVANGDTANKIGTYQMAIVAKHFGIPFFVVSPSTSIDLHIPSGEDIVIEERSHDELTKMKGHQIAAPGIGCWNPAFDVTPAELITGGIVTEHGVFKPEVLKKEMEELGSYNIRKKTKFEN</sequence>
<evidence type="ECO:0000256" key="1">
    <source>
        <dbReference type="ARBA" id="ARBA00022605"/>
    </source>
</evidence>
<dbReference type="SUPFAM" id="SSF100950">
    <property type="entry name" value="NagB/RpiA/CoA transferase-like"/>
    <property type="match status" value="1"/>
</dbReference>
<organism evidence="4 5">
    <name type="scientific">Saccoglossus kowalevskii</name>
    <name type="common">Acorn worm</name>
    <dbReference type="NCBI Taxonomy" id="10224"/>
    <lineage>
        <taxon>Eukaryota</taxon>
        <taxon>Metazoa</taxon>
        <taxon>Hemichordata</taxon>
        <taxon>Enteropneusta</taxon>
        <taxon>Harrimaniidae</taxon>
        <taxon>Saccoglossus</taxon>
    </lineage>
</organism>
<keyword evidence="1 3" id="KW-0028">Amino-acid biosynthesis</keyword>
<evidence type="ECO:0000313" key="5">
    <source>
        <dbReference type="RefSeq" id="XP_002733184.1"/>
    </source>
</evidence>
<comment type="pathway">
    <text evidence="3">Amino-acid biosynthesis; L-methionine biosynthesis via salvage pathway; L-methionine from S-methyl-5-thio-alpha-D-ribose 1-phosphate: step 1/6.</text>
</comment>
<accession>A0ABM0GMG9</accession>
<evidence type="ECO:0000256" key="3">
    <source>
        <dbReference type="HAMAP-Rule" id="MF_03119"/>
    </source>
</evidence>
<dbReference type="InterPro" id="IPR027363">
    <property type="entry name" value="M1Pi_N"/>
</dbReference>